<proteinExistence type="inferred from homology"/>
<dbReference type="Gene3D" id="3.50.50.60">
    <property type="entry name" value="FAD/NAD(P)-binding domain"/>
    <property type="match status" value="1"/>
</dbReference>
<dbReference type="InterPro" id="IPR036188">
    <property type="entry name" value="FAD/NAD-bd_sf"/>
</dbReference>
<evidence type="ECO:0000256" key="2">
    <source>
        <dbReference type="ARBA" id="ARBA00005073"/>
    </source>
</evidence>
<evidence type="ECO:0000259" key="12">
    <source>
        <dbReference type="Pfam" id="PF01593"/>
    </source>
</evidence>
<evidence type="ECO:0000256" key="5">
    <source>
        <dbReference type="ARBA" id="ARBA00022630"/>
    </source>
</evidence>
<evidence type="ECO:0000256" key="4">
    <source>
        <dbReference type="ARBA" id="ARBA00012867"/>
    </source>
</evidence>
<evidence type="ECO:0000256" key="6">
    <source>
        <dbReference type="ARBA" id="ARBA00022827"/>
    </source>
</evidence>
<dbReference type="GO" id="GO:0005743">
    <property type="term" value="C:mitochondrial inner membrane"/>
    <property type="evidence" value="ECO:0007669"/>
    <property type="project" value="UniProtKB-SubCell"/>
</dbReference>
<keyword evidence="6 11" id="KW-0274">FAD</keyword>
<evidence type="ECO:0000256" key="10">
    <source>
        <dbReference type="ARBA" id="ARBA00047554"/>
    </source>
</evidence>
<comment type="catalytic activity">
    <reaction evidence="10 11">
        <text>protoporphyrinogen IX + 3 O2 = protoporphyrin IX + 3 H2O2</text>
        <dbReference type="Rhea" id="RHEA:25576"/>
        <dbReference type="ChEBI" id="CHEBI:15379"/>
        <dbReference type="ChEBI" id="CHEBI:16240"/>
        <dbReference type="ChEBI" id="CHEBI:57306"/>
        <dbReference type="ChEBI" id="CHEBI:57307"/>
        <dbReference type="EC" id="1.3.3.4"/>
    </reaction>
</comment>
<comment type="cofactor">
    <cofactor evidence="11">
        <name>FAD</name>
        <dbReference type="ChEBI" id="CHEBI:57692"/>
    </cofactor>
    <text evidence="11">Binds 1 FAD per subunit.</text>
</comment>
<evidence type="ECO:0000256" key="3">
    <source>
        <dbReference type="ARBA" id="ARBA00010551"/>
    </source>
</evidence>
<evidence type="ECO:0000256" key="9">
    <source>
        <dbReference type="ARBA" id="ARBA00023244"/>
    </source>
</evidence>
<evidence type="ECO:0000313" key="13">
    <source>
        <dbReference type="EMBL" id="GMM52060.1"/>
    </source>
</evidence>
<comment type="subcellular location">
    <subcellularLocation>
        <location evidence="11">Mitochondrion inner membrane</location>
    </subcellularLocation>
</comment>
<dbReference type="PANTHER" id="PTHR42923:SF3">
    <property type="entry name" value="PROTOPORPHYRINOGEN OXIDASE"/>
    <property type="match status" value="1"/>
</dbReference>
<evidence type="ECO:0000313" key="14">
    <source>
        <dbReference type="Proteomes" id="UP001362899"/>
    </source>
</evidence>
<reference evidence="13 14" key="1">
    <citation type="journal article" date="2023" name="Elife">
        <title>Identification of key yeast species and microbe-microbe interactions impacting larval growth of Drosophila in the wild.</title>
        <authorList>
            <person name="Mure A."/>
            <person name="Sugiura Y."/>
            <person name="Maeda R."/>
            <person name="Honda K."/>
            <person name="Sakurai N."/>
            <person name="Takahashi Y."/>
            <person name="Watada M."/>
            <person name="Katoh T."/>
            <person name="Gotoh A."/>
            <person name="Gotoh Y."/>
            <person name="Taniguchi I."/>
            <person name="Nakamura K."/>
            <person name="Hayashi T."/>
            <person name="Katayama T."/>
            <person name="Uemura T."/>
            <person name="Hattori Y."/>
        </authorList>
    </citation>
    <scope>NUCLEOTIDE SEQUENCE [LARGE SCALE GENOMIC DNA]</scope>
    <source>
        <strain evidence="13 14">SB-73</strain>
    </source>
</reference>
<sequence length="560" mass="61423">MNANKLAAKITALGKLELPNLYKTIKNVDFPASASEKEESSILGLQNLKQNDTLTIIGAGVTGLTTAWFVNKARPDVKIRILDNRNRIGGWMETTQNKFGFFESGPRTLLPGHTGTTAILSILKDIGRLDLVGGVPKTADVNEKALLYNDEIQLTPTSMLNAIPFMFNPLLKDAKLEMLSGVISKKFAEFGQDESVHSYISRTLGSRVAERMVSALMRGIYAGDSTKLSARSVARLNRFYYIEKLYHQSILPSVLKGSVSTLESYSNNALKLAYEMISGSECSIDDVEKLQNCSIYGFSQGINPAVKAIADDLTTKGVDIKLNSTVKTIANGNNDNVQLTLDNGSQLSSDIVVSTIAKPGMFDKSIGEWMEKVPYNTLAVVNVYVPDSRVAKKWFGILLPRTEDAANENQVIGVIFDSSIRSSMGVHSDGSNMTVMIGGDLWKESTEAELRQKALNGLHKLLGPFDDTEAVVNVRIQRNCIPQLNVGHSKIQSAVHAGISSFYNQRVALAGMAFGRGCGVSDCVIDALTLGLRFHPDRHQLDHEFYYRHYLATTQPDLFI</sequence>
<dbReference type="InterPro" id="IPR002937">
    <property type="entry name" value="Amino_oxidase"/>
</dbReference>
<comment type="similarity">
    <text evidence="3 11">Belongs to the protoporphyrinogen/coproporphyrinogen oxidase family. Protoporphyrinogen oxidase subfamily.</text>
</comment>
<dbReference type="NCBIfam" id="TIGR00562">
    <property type="entry name" value="proto_IX_ox"/>
    <property type="match status" value="1"/>
</dbReference>
<evidence type="ECO:0000256" key="7">
    <source>
        <dbReference type="ARBA" id="ARBA00023002"/>
    </source>
</evidence>
<name>A0AAV5RKJ0_STABA</name>
<dbReference type="PANTHER" id="PTHR42923">
    <property type="entry name" value="PROTOPORPHYRINOGEN OXIDASE"/>
    <property type="match status" value="1"/>
</dbReference>
<comment type="caution">
    <text evidence="13">The sequence shown here is derived from an EMBL/GenBank/DDBJ whole genome shotgun (WGS) entry which is preliminary data.</text>
</comment>
<dbReference type="GO" id="GO:0006782">
    <property type="term" value="P:protoporphyrinogen IX biosynthetic process"/>
    <property type="evidence" value="ECO:0007669"/>
    <property type="project" value="UniProtKB-UniRule"/>
</dbReference>
<evidence type="ECO:0000256" key="11">
    <source>
        <dbReference type="RuleBase" id="RU367069"/>
    </source>
</evidence>
<dbReference type="InterPro" id="IPR050464">
    <property type="entry name" value="Zeta_carotene_desat/Oxidored"/>
</dbReference>
<keyword evidence="9 11" id="KW-0627">Porphyrin biosynthesis</keyword>
<dbReference type="AlphaFoldDB" id="A0AAV5RKJ0"/>
<dbReference type="GO" id="GO:0004729">
    <property type="term" value="F:oxygen-dependent protoporphyrinogen oxidase activity"/>
    <property type="evidence" value="ECO:0007669"/>
    <property type="project" value="UniProtKB-UniRule"/>
</dbReference>
<dbReference type="EMBL" id="BTGC01000008">
    <property type="protein sequence ID" value="GMM52060.1"/>
    <property type="molecule type" value="Genomic_DNA"/>
</dbReference>
<keyword evidence="8 11" id="KW-0350">Heme biosynthesis</keyword>
<organism evidence="13 14">
    <name type="scientific">Starmerella bacillaris</name>
    <name type="common">Yeast</name>
    <name type="synonym">Candida zemplinina</name>
    <dbReference type="NCBI Taxonomy" id="1247836"/>
    <lineage>
        <taxon>Eukaryota</taxon>
        <taxon>Fungi</taxon>
        <taxon>Dikarya</taxon>
        <taxon>Ascomycota</taxon>
        <taxon>Saccharomycotina</taxon>
        <taxon>Dipodascomycetes</taxon>
        <taxon>Dipodascales</taxon>
        <taxon>Trichomonascaceae</taxon>
        <taxon>Starmerella</taxon>
    </lineage>
</organism>
<evidence type="ECO:0000256" key="8">
    <source>
        <dbReference type="ARBA" id="ARBA00023133"/>
    </source>
</evidence>
<dbReference type="InterPro" id="IPR004572">
    <property type="entry name" value="Protoporphyrinogen_oxidase"/>
</dbReference>
<keyword evidence="14" id="KW-1185">Reference proteome</keyword>
<keyword evidence="7 11" id="KW-0560">Oxidoreductase</keyword>
<feature type="domain" description="Amine oxidase" evidence="12">
    <location>
        <begin position="62"/>
        <end position="524"/>
    </location>
</feature>
<comment type="function">
    <text evidence="1 11">Catalyzes the 6-electron oxidation of protoporphyrinogen-IX to form protoporphyrin-IX.</text>
</comment>
<gene>
    <name evidence="13" type="ORF">DASB73_030230</name>
</gene>
<dbReference type="SUPFAM" id="SSF51905">
    <property type="entry name" value="FAD/NAD(P)-binding domain"/>
    <property type="match status" value="1"/>
</dbReference>
<dbReference type="EC" id="1.3.3.4" evidence="4 11"/>
<accession>A0AAV5RKJ0</accession>
<dbReference type="Pfam" id="PF01593">
    <property type="entry name" value="Amino_oxidase"/>
    <property type="match status" value="1"/>
</dbReference>
<dbReference type="Proteomes" id="UP001362899">
    <property type="component" value="Unassembled WGS sequence"/>
</dbReference>
<comment type="pathway">
    <text evidence="2 11">Porphyrin-containing compound metabolism; protoporphyrin-IX biosynthesis; protoporphyrin-IX from protoporphyrinogen-IX: step 1/1.</text>
</comment>
<evidence type="ECO:0000256" key="1">
    <source>
        <dbReference type="ARBA" id="ARBA00002600"/>
    </source>
</evidence>
<dbReference type="SUPFAM" id="SSF54373">
    <property type="entry name" value="FAD-linked reductases, C-terminal domain"/>
    <property type="match status" value="1"/>
</dbReference>
<keyword evidence="5 11" id="KW-0285">Flavoprotein</keyword>
<protein>
    <recommendedName>
        <fullName evidence="4 11">Protoporphyrinogen oxidase</fullName>
        <ecNumber evidence="4 11">1.3.3.4</ecNumber>
    </recommendedName>
</protein>